<evidence type="ECO:0000313" key="3">
    <source>
        <dbReference type="EMBL" id="MQY06757.1"/>
    </source>
</evidence>
<evidence type="ECO:0000313" key="4">
    <source>
        <dbReference type="Proteomes" id="UP000487268"/>
    </source>
</evidence>
<protein>
    <submittedName>
        <fullName evidence="3">Uncharacterized protein</fullName>
    </submittedName>
</protein>
<keyword evidence="4" id="KW-1185">Reference proteome</keyword>
<organism evidence="3 4">
    <name type="scientific">Actinomadura macrotermitis</name>
    <dbReference type="NCBI Taxonomy" id="2585200"/>
    <lineage>
        <taxon>Bacteria</taxon>
        <taxon>Bacillati</taxon>
        <taxon>Actinomycetota</taxon>
        <taxon>Actinomycetes</taxon>
        <taxon>Streptosporangiales</taxon>
        <taxon>Thermomonosporaceae</taxon>
        <taxon>Actinomadura</taxon>
    </lineage>
</organism>
<feature type="compositionally biased region" description="Low complexity" evidence="1">
    <location>
        <begin position="70"/>
        <end position="83"/>
    </location>
</feature>
<sequence length="241" mass="25197">MQLPRVIIAAVFFVIGVLIAIPPLIDWTSESKAAGTTSPSPSASGSAPASPGASPSGGKTPTARPSTSHTPGRPASPSPGTSSPKPPTTAPVQPLTITIGQVRCPARKVDVTVRNSGSRSENYAIERDDDSAATPGTIAAGASRTTTLTLREDRRTRLQVTWKNEPVMAKTLTANCKHRSTAAPAPTRKPTKLPHTGPDNALLWARAATGGAAMITGLIIIWYGGIWPRRREQVFGRKGGE</sequence>
<feature type="transmembrane region" description="Helical" evidence="2">
    <location>
        <begin position="203"/>
        <end position="223"/>
    </location>
</feature>
<keyword evidence="2" id="KW-0812">Transmembrane</keyword>
<evidence type="ECO:0000256" key="1">
    <source>
        <dbReference type="SAM" id="MobiDB-lite"/>
    </source>
</evidence>
<gene>
    <name evidence="3" type="ORF">ACRB68_48530</name>
</gene>
<comment type="caution">
    <text evidence="3">The sequence shown here is derived from an EMBL/GenBank/DDBJ whole genome shotgun (WGS) entry which is preliminary data.</text>
</comment>
<feature type="transmembrane region" description="Helical" evidence="2">
    <location>
        <begin position="7"/>
        <end position="25"/>
    </location>
</feature>
<dbReference type="EMBL" id="WEGH01000003">
    <property type="protein sequence ID" value="MQY06757.1"/>
    <property type="molecule type" value="Genomic_DNA"/>
</dbReference>
<dbReference type="Proteomes" id="UP000487268">
    <property type="component" value="Unassembled WGS sequence"/>
</dbReference>
<name>A0A7K0BZZ3_9ACTN</name>
<keyword evidence="2" id="KW-0472">Membrane</keyword>
<dbReference type="RefSeq" id="WP_153536201.1">
    <property type="nucleotide sequence ID" value="NZ_WEGH01000003.1"/>
</dbReference>
<proteinExistence type="predicted"/>
<evidence type="ECO:0000256" key="2">
    <source>
        <dbReference type="SAM" id="Phobius"/>
    </source>
</evidence>
<dbReference type="AlphaFoldDB" id="A0A7K0BZZ3"/>
<feature type="compositionally biased region" description="Low complexity" evidence="1">
    <location>
        <begin position="31"/>
        <end position="62"/>
    </location>
</feature>
<accession>A0A7K0BZZ3</accession>
<reference evidence="3 4" key="1">
    <citation type="submission" date="2019-10" db="EMBL/GenBank/DDBJ databases">
        <title>Actinomadura rubteroloni sp. nov. and Actinomadura macrotermitis sp. nov., isolated from the gut of fungus growing-termite Macrotermes natalensis.</title>
        <authorList>
            <person name="Benndorf R."/>
            <person name="Martin K."/>
            <person name="Kuefner M."/>
            <person name="De Beer W."/>
            <person name="Kaster A.-K."/>
            <person name="Vollmers J."/>
            <person name="Poulsen M."/>
            <person name="Beemelmanns C."/>
        </authorList>
    </citation>
    <scope>NUCLEOTIDE SEQUENCE [LARGE SCALE GENOMIC DNA]</scope>
    <source>
        <strain evidence="3 4">RB68</strain>
    </source>
</reference>
<feature type="region of interest" description="Disordered" evidence="1">
    <location>
        <begin position="31"/>
        <end position="92"/>
    </location>
</feature>
<dbReference type="OrthoDB" id="3529451at2"/>
<keyword evidence="2" id="KW-1133">Transmembrane helix</keyword>